<keyword evidence="2" id="KW-0812">Transmembrane</keyword>
<keyword evidence="5" id="KW-1185">Reference proteome</keyword>
<evidence type="ECO:0000259" key="3">
    <source>
        <dbReference type="Pfam" id="PF01757"/>
    </source>
</evidence>
<name>A0AAV9H2X2_9PEZI</name>
<evidence type="ECO:0000313" key="4">
    <source>
        <dbReference type="EMBL" id="KAK4455389.1"/>
    </source>
</evidence>
<evidence type="ECO:0000256" key="2">
    <source>
        <dbReference type="SAM" id="Phobius"/>
    </source>
</evidence>
<feature type="transmembrane region" description="Helical" evidence="2">
    <location>
        <begin position="386"/>
        <end position="408"/>
    </location>
</feature>
<feature type="transmembrane region" description="Helical" evidence="2">
    <location>
        <begin position="510"/>
        <end position="532"/>
    </location>
</feature>
<keyword evidence="4" id="KW-0012">Acyltransferase</keyword>
<dbReference type="Proteomes" id="UP001321760">
    <property type="component" value="Unassembled WGS sequence"/>
</dbReference>
<sequence length="552" mass="61712">MAMSSFFRRFNAPSPAHTRVDELENLVENSGRISSSGDVDEVPEVLNWKREASSQLTNAGTLLWSLGHSLLPSFLRRRQPTSAGDSIEKAQTPRHAPSTSSLDGLRGYAALAVMNYHIFYAYQSFVFYGYGLSPSAAATCARPEDVGNHNLWLHQVPVVRMLYNGTWAISVFFVVSGFALSYKPLRESLAQNFSFTRATRAVASSLLRRPVRLYLPPVIATFITMVVIQLGGYEHGRVLSHDHDLMPVIREPHQARLASFWLQLGHWFGQTWRMLNIFWWGDVMNQYDAHLWTISAEFRCSLAVFLVLPVYVNIKTTVRRVFIVLVVLYVYFLDRWDVALFLCGALIADTAVSRSQANDAGLPGNNDQANVHGFPSTTRSRARIRAMAAIAPFFKAVLLALSLLMLSAPDFCISETPGYQLLGRLTPASDPTPFRFVPNLGGIILVALVAHATPSNWMVATLLNARLPQYLGRISYSLYIVHGPLIHTLGYAVFPLFWSITGREETWRYVVGFAAAYVVLVGTVVLVADVFWRAVDMPCVRLGKRFEKSVCL</sequence>
<feature type="domain" description="Acyltransferase 3" evidence="3">
    <location>
        <begin position="101"/>
        <end position="525"/>
    </location>
</feature>
<dbReference type="GO" id="GO:0016747">
    <property type="term" value="F:acyltransferase activity, transferring groups other than amino-acyl groups"/>
    <property type="evidence" value="ECO:0007669"/>
    <property type="project" value="InterPro"/>
</dbReference>
<dbReference type="AlphaFoldDB" id="A0AAV9H2X2"/>
<reference evidence="4" key="1">
    <citation type="journal article" date="2023" name="Mol. Phylogenet. Evol.">
        <title>Genome-scale phylogeny and comparative genomics of the fungal order Sordariales.</title>
        <authorList>
            <person name="Hensen N."/>
            <person name="Bonometti L."/>
            <person name="Westerberg I."/>
            <person name="Brannstrom I.O."/>
            <person name="Guillou S."/>
            <person name="Cros-Aarteil S."/>
            <person name="Calhoun S."/>
            <person name="Haridas S."/>
            <person name="Kuo A."/>
            <person name="Mondo S."/>
            <person name="Pangilinan J."/>
            <person name="Riley R."/>
            <person name="LaButti K."/>
            <person name="Andreopoulos B."/>
            <person name="Lipzen A."/>
            <person name="Chen C."/>
            <person name="Yan M."/>
            <person name="Daum C."/>
            <person name="Ng V."/>
            <person name="Clum A."/>
            <person name="Steindorff A."/>
            <person name="Ohm R.A."/>
            <person name="Martin F."/>
            <person name="Silar P."/>
            <person name="Natvig D.O."/>
            <person name="Lalanne C."/>
            <person name="Gautier V."/>
            <person name="Ament-Velasquez S.L."/>
            <person name="Kruys A."/>
            <person name="Hutchinson M.I."/>
            <person name="Powell A.J."/>
            <person name="Barry K."/>
            <person name="Miller A.N."/>
            <person name="Grigoriev I.V."/>
            <person name="Debuchy R."/>
            <person name="Gladieux P."/>
            <person name="Hiltunen Thoren M."/>
            <person name="Johannesson H."/>
        </authorList>
    </citation>
    <scope>NUCLEOTIDE SEQUENCE</scope>
    <source>
        <strain evidence="4">PSN243</strain>
    </source>
</reference>
<keyword evidence="2" id="KW-1133">Transmembrane helix</keyword>
<accession>A0AAV9H2X2</accession>
<dbReference type="InterPro" id="IPR002656">
    <property type="entry name" value="Acyl_transf_3_dom"/>
</dbReference>
<feature type="transmembrane region" description="Helical" evidence="2">
    <location>
        <begin position="476"/>
        <end position="498"/>
    </location>
</feature>
<dbReference type="PANTHER" id="PTHR23028">
    <property type="entry name" value="ACETYLTRANSFERASE"/>
    <property type="match status" value="1"/>
</dbReference>
<dbReference type="EMBL" id="MU865914">
    <property type="protein sequence ID" value="KAK4455389.1"/>
    <property type="molecule type" value="Genomic_DNA"/>
</dbReference>
<feature type="region of interest" description="Disordered" evidence="1">
    <location>
        <begin position="82"/>
        <end position="101"/>
    </location>
</feature>
<feature type="transmembrane region" description="Helical" evidence="2">
    <location>
        <begin position="161"/>
        <end position="182"/>
    </location>
</feature>
<dbReference type="Pfam" id="PF01757">
    <property type="entry name" value="Acyl_transf_3"/>
    <property type="match status" value="1"/>
</dbReference>
<proteinExistence type="predicted"/>
<evidence type="ECO:0000256" key="1">
    <source>
        <dbReference type="SAM" id="MobiDB-lite"/>
    </source>
</evidence>
<dbReference type="InterPro" id="IPR050879">
    <property type="entry name" value="Acyltransferase_3"/>
</dbReference>
<feature type="transmembrane region" description="Helical" evidence="2">
    <location>
        <begin position="289"/>
        <end position="312"/>
    </location>
</feature>
<comment type="caution">
    <text evidence="4">The sequence shown here is derived from an EMBL/GenBank/DDBJ whole genome shotgun (WGS) entry which is preliminary data.</text>
</comment>
<gene>
    <name evidence="4" type="ORF">QBC34DRAFT_460319</name>
</gene>
<reference evidence="4" key="2">
    <citation type="submission" date="2023-05" db="EMBL/GenBank/DDBJ databases">
        <authorList>
            <consortium name="Lawrence Berkeley National Laboratory"/>
            <person name="Steindorff A."/>
            <person name="Hensen N."/>
            <person name="Bonometti L."/>
            <person name="Westerberg I."/>
            <person name="Brannstrom I.O."/>
            <person name="Guillou S."/>
            <person name="Cros-Aarteil S."/>
            <person name="Calhoun S."/>
            <person name="Haridas S."/>
            <person name="Kuo A."/>
            <person name="Mondo S."/>
            <person name="Pangilinan J."/>
            <person name="Riley R."/>
            <person name="Labutti K."/>
            <person name="Andreopoulos B."/>
            <person name="Lipzen A."/>
            <person name="Chen C."/>
            <person name="Yanf M."/>
            <person name="Daum C."/>
            <person name="Ng V."/>
            <person name="Clum A."/>
            <person name="Ohm R."/>
            <person name="Martin F."/>
            <person name="Silar P."/>
            <person name="Natvig D."/>
            <person name="Lalanne C."/>
            <person name="Gautier V."/>
            <person name="Ament-Velasquez S.L."/>
            <person name="Kruys A."/>
            <person name="Hutchinson M.I."/>
            <person name="Powell A.J."/>
            <person name="Barry K."/>
            <person name="Miller A.N."/>
            <person name="Grigoriev I.V."/>
            <person name="Debuchy R."/>
            <person name="Gladieux P."/>
            <person name="Thoren M.H."/>
            <person name="Johannesson H."/>
        </authorList>
    </citation>
    <scope>NUCLEOTIDE SEQUENCE</scope>
    <source>
        <strain evidence="4">PSN243</strain>
    </source>
</reference>
<evidence type="ECO:0000313" key="5">
    <source>
        <dbReference type="Proteomes" id="UP001321760"/>
    </source>
</evidence>
<feature type="transmembrane region" description="Helical" evidence="2">
    <location>
        <begin position="440"/>
        <end position="464"/>
    </location>
</feature>
<organism evidence="4 5">
    <name type="scientific">Podospora aff. communis PSN243</name>
    <dbReference type="NCBI Taxonomy" id="3040156"/>
    <lineage>
        <taxon>Eukaryota</taxon>
        <taxon>Fungi</taxon>
        <taxon>Dikarya</taxon>
        <taxon>Ascomycota</taxon>
        <taxon>Pezizomycotina</taxon>
        <taxon>Sordariomycetes</taxon>
        <taxon>Sordariomycetidae</taxon>
        <taxon>Sordariales</taxon>
        <taxon>Podosporaceae</taxon>
        <taxon>Podospora</taxon>
    </lineage>
</organism>
<feature type="transmembrane region" description="Helical" evidence="2">
    <location>
        <begin position="108"/>
        <end position="128"/>
    </location>
</feature>
<feature type="transmembrane region" description="Helical" evidence="2">
    <location>
        <begin position="213"/>
        <end position="233"/>
    </location>
</feature>
<protein>
    <submittedName>
        <fullName evidence="4">Acyltransferase family-domain-containing protein</fullName>
    </submittedName>
</protein>
<keyword evidence="4" id="KW-0808">Transferase</keyword>
<keyword evidence="2" id="KW-0472">Membrane</keyword>
<dbReference type="PANTHER" id="PTHR23028:SF134">
    <property type="entry name" value="PUTATIVE (AFU_ORTHOLOGUE AFUA_4G08520)-RELATED"/>
    <property type="match status" value="1"/>
</dbReference>